<protein>
    <submittedName>
        <fullName evidence="2">Ribose ABC transport system</fullName>
    </submittedName>
</protein>
<evidence type="ECO:0000313" key="3">
    <source>
        <dbReference type="Proteomes" id="UP000254863"/>
    </source>
</evidence>
<dbReference type="Proteomes" id="UP000254863">
    <property type="component" value="Unassembled WGS sequence"/>
</dbReference>
<sequence>MADTTSPPLLRLEGISKRYGATLALNNVRFDLFGRRGPCPDGGKRRGQIHADEDPLR</sequence>
<name>A0A7H4MZ19_9ENTR</name>
<dbReference type="EMBL" id="UGMS01000001">
    <property type="protein sequence ID" value="STV71300.1"/>
    <property type="molecule type" value="Genomic_DNA"/>
</dbReference>
<reference evidence="2 3" key="1">
    <citation type="submission" date="2018-06" db="EMBL/GenBank/DDBJ databases">
        <authorList>
            <consortium name="Pathogen Informatics"/>
            <person name="Doyle S."/>
        </authorList>
    </citation>
    <scope>NUCLEOTIDE SEQUENCE [LARGE SCALE GENOMIC DNA]</scope>
    <source>
        <strain evidence="2 3">NCTC11685</strain>
    </source>
</reference>
<evidence type="ECO:0000313" key="2">
    <source>
        <dbReference type="EMBL" id="STV71300.1"/>
    </source>
</evidence>
<organism evidence="2 3">
    <name type="scientific">Klebsiella michiganensis</name>
    <dbReference type="NCBI Taxonomy" id="1134687"/>
    <lineage>
        <taxon>Bacteria</taxon>
        <taxon>Pseudomonadati</taxon>
        <taxon>Pseudomonadota</taxon>
        <taxon>Gammaproteobacteria</taxon>
        <taxon>Enterobacterales</taxon>
        <taxon>Enterobacteriaceae</taxon>
        <taxon>Klebsiella/Raoultella group</taxon>
        <taxon>Klebsiella</taxon>
    </lineage>
</organism>
<evidence type="ECO:0000256" key="1">
    <source>
        <dbReference type="SAM" id="MobiDB-lite"/>
    </source>
</evidence>
<proteinExistence type="predicted"/>
<feature type="region of interest" description="Disordered" evidence="1">
    <location>
        <begin position="35"/>
        <end position="57"/>
    </location>
</feature>
<accession>A0A7H4MZ19</accession>
<dbReference type="AlphaFoldDB" id="A0A7H4MZ19"/>
<gene>
    <name evidence="2" type="ORF">NCTC11685_00232</name>
</gene>
<comment type="caution">
    <text evidence="2">The sequence shown here is derived from an EMBL/GenBank/DDBJ whole genome shotgun (WGS) entry which is preliminary data.</text>
</comment>